<dbReference type="PANTHER" id="PTHR33164:SF43">
    <property type="entry name" value="HTH-TYPE TRANSCRIPTIONAL REPRESSOR YETL"/>
    <property type="match status" value="1"/>
</dbReference>
<dbReference type="OrthoDB" id="961069at2"/>
<protein>
    <submittedName>
        <fullName evidence="2">MarR family transcriptional regulator</fullName>
    </submittedName>
</protein>
<evidence type="ECO:0000313" key="3">
    <source>
        <dbReference type="Proteomes" id="UP000245627"/>
    </source>
</evidence>
<accession>A0A2T8HIQ2</accession>
<dbReference type="GO" id="GO:0006950">
    <property type="term" value="P:response to stress"/>
    <property type="evidence" value="ECO:0007669"/>
    <property type="project" value="TreeGrafter"/>
</dbReference>
<organism evidence="2 3">
    <name type="scientific">Sphingobacterium corticibacter</name>
    <dbReference type="NCBI Taxonomy" id="2171749"/>
    <lineage>
        <taxon>Bacteria</taxon>
        <taxon>Pseudomonadati</taxon>
        <taxon>Bacteroidota</taxon>
        <taxon>Sphingobacteriia</taxon>
        <taxon>Sphingobacteriales</taxon>
        <taxon>Sphingobacteriaceae</taxon>
        <taxon>Sphingobacterium</taxon>
    </lineage>
</organism>
<dbReference type="InterPro" id="IPR036390">
    <property type="entry name" value="WH_DNA-bd_sf"/>
</dbReference>
<dbReference type="SMART" id="SM00347">
    <property type="entry name" value="HTH_MARR"/>
    <property type="match status" value="1"/>
</dbReference>
<dbReference type="Gene3D" id="1.10.10.10">
    <property type="entry name" value="Winged helix-like DNA-binding domain superfamily/Winged helix DNA-binding domain"/>
    <property type="match status" value="1"/>
</dbReference>
<dbReference type="PANTHER" id="PTHR33164">
    <property type="entry name" value="TRANSCRIPTIONAL REGULATOR, MARR FAMILY"/>
    <property type="match status" value="1"/>
</dbReference>
<dbReference type="InterPro" id="IPR039422">
    <property type="entry name" value="MarR/SlyA-like"/>
</dbReference>
<reference evidence="2 3" key="1">
    <citation type="submission" date="2018-04" db="EMBL/GenBank/DDBJ databases">
        <title>Sphingobacterium cortibacter sp. nov.</title>
        <authorList>
            <person name="Li Y."/>
        </authorList>
    </citation>
    <scope>NUCLEOTIDE SEQUENCE [LARGE SCALE GENOMIC DNA]</scope>
    <source>
        <strain evidence="2 3">2c-3</strain>
    </source>
</reference>
<proteinExistence type="predicted"/>
<keyword evidence="3" id="KW-1185">Reference proteome</keyword>
<dbReference type="PROSITE" id="PS50995">
    <property type="entry name" value="HTH_MARR_2"/>
    <property type="match status" value="1"/>
</dbReference>
<dbReference type="Proteomes" id="UP000245627">
    <property type="component" value="Unassembled WGS sequence"/>
</dbReference>
<evidence type="ECO:0000259" key="1">
    <source>
        <dbReference type="PROSITE" id="PS50995"/>
    </source>
</evidence>
<dbReference type="RefSeq" id="WP_116775861.1">
    <property type="nucleotide sequence ID" value="NZ_QDKG01000003.1"/>
</dbReference>
<gene>
    <name evidence="2" type="ORF">DC487_10150</name>
</gene>
<name>A0A2T8HIQ2_9SPHI</name>
<dbReference type="InterPro" id="IPR036388">
    <property type="entry name" value="WH-like_DNA-bd_sf"/>
</dbReference>
<comment type="caution">
    <text evidence="2">The sequence shown here is derived from an EMBL/GenBank/DDBJ whole genome shotgun (WGS) entry which is preliminary data.</text>
</comment>
<dbReference type="GO" id="GO:0003700">
    <property type="term" value="F:DNA-binding transcription factor activity"/>
    <property type="evidence" value="ECO:0007669"/>
    <property type="project" value="InterPro"/>
</dbReference>
<feature type="domain" description="HTH marR-type" evidence="1">
    <location>
        <begin position="61"/>
        <end position="194"/>
    </location>
</feature>
<dbReference type="EMBL" id="QDKG01000003">
    <property type="protein sequence ID" value="PVH25273.1"/>
    <property type="molecule type" value="Genomic_DNA"/>
</dbReference>
<evidence type="ECO:0000313" key="2">
    <source>
        <dbReference type="EMBL" id="PVH25273.1"/>
    </source>
</evidence>
<dbReference type="InterPro" id="IPR000835">
    <property type="entry name" value="HTH_MarR-typ"/>
</dbReference>
<dbReference type="Pfam" id="PF13463">
    <property type="entry name" value="HTH_27"/>
    <property type="match status" value="1"/>
</dbReference>
<sequence length="224" mass="25982">MNYNLIQDVIQLVSEFERARISDERYTSDLHGFKSWVADEQNTKQQQMPTWTGIESGRSPESVISTLLVHLSRYAKNYSRSVLFNAEFSTQEDYIYLINLKAFGEMTKMALIKKNIQDKPVGMQIINRLVKNGWVSQQDSATDRRSKMISITDAGLHILEEQMQKIRQATQIVSADLLYEEKLELIRLLQKLEAFHHPIYVRNAPAEKLLDQAYQQLKSTTIIK</sequence>
<dbReference type="PRINTS" id="PR00598">
    <property type="entry name" value="HTHMARR"/>
</dbReference>
<dbReference type="SUPFAM" id="SSF46785">
    <property type="entry name" value="Winged helix' DNA-binding domain"/>
    <property type="match status" value="1"/>
</dbReference>
<dbReference type="AlphaFoldDB" id="A0A2T8HIQ2"/>